<protein>
    <submittedName>
        <fullName evidence="3">Response regulator</fullName>
    </submittedName>
</protein>
<evidence type="ECO:0000256" key="1">
    <source>
        <dbReference type="PROSITE-ProRule" id="PRU00169"/>
    </source>
</evidence>
<evidence type="ECO:0000259" key="2">
    <source>
        <dbReference type="PROSITE" id="PS50110"/>
    </source>
</evidence>
<dbReference type="InterPro" id="IPR001789">
    <property type="entry name" value="Sig_transdc_resp-reg_receiver"/>
</dbReference>
<dbReference type="PROSITE" id="PS50110">
    <property type="entry name" value="RESPONSE_REGULATORY"/>
    <property type="match status" value="1"/>
</dbReference>
<dbReference type="Pfam" id="PF00072">
    <property type="entry name" value="Response_reg"/>
    <property type="match status" value="1"/>
</dbReference>
<dbReference type="Proteomes" id="UP001501410">
    <property type="component" value="Unassembled WGS sequence"/>
</dbReference>
<dbReference type="Gene3D" id="3.40.50.2300">
    <property type="match status" value="1"/>
</dbReference>
<keyword evidence="4" id="KW-1185">Reference proteome</keyword>
<accession>A0ABP8MXR3</accession>
<sequence length="131" mass="14714">MEPFQLACIIDDDPIFVFAAGKQMELRSFATGTLVYRNGKEAIEGLKQRIQLEQAFPEVILLDLNMPVMDGWQFLEALTEITLPVTPKLYVVSSSINPADIERARSFSLVTDFVTKPIAPELLEEIADGRR</sequence>
<keyword evidence="1" id="KW-0597">Phosphoprotein</keyword>
<name>A0ABP8MXR3_9BACT</name>
<proteinExistence type="predicted"/>
<dbReference type="PANTHER" id="PTHR44520">
    <property type="entry name" value="RESPONSE REGULATOR RCP1-RELATED"/>
    <property type="match status" value="1"/>
</dbReference>
<dbReference type="PANTHER" id="PTHR44520:SF2">
    <property type="entry name" value="RESPONSE REGULATOR RCP1"/>
    <property type="match status" value="1"/>
</dbReference>
<feature type="modified residue" description="4-aspartylphosphate" evidence="1">
    <location>
        <position position="63"/>
    </location>
</feature>
<comment type="caution">
    <text evidence="3">The sequence shown here is derived from an EMBL/GenBank/DDBJ whole genome shotgun (WGS) entry which is preliminary data.</text>
</comment>
<reference evidence="4" key="1">
    <citation type="journal article" date="2019" name="Int. J. Syst. Evol. Microbiol.">
        <title>The Global Catalogue of Microorganisms (GCM) 10K type strain sequencing project: providing services to taxonomists for standard genome sequencing and annotation.</title>
        <authorList>
            <consortium name="The Broad Institute Genomics Platform"/>
            <consortium name="The Broad Institute Genome Sequencing Center for Infectious Disease"/>
            <person name="Wu L."/>
            <person name="Ma J."/>
        </authorList>
    </citation>
    <scope>NUCLEOTIDE SEQUENCE [LARGE SCALE GENOMIC DNA]</scope>
    <source>
        <strain evidence="4">JCM 31921</strain>
    </source>
</reference>
<evidence type="ECO:0000313" key="3">
    <source>
        <dbReference type="EMBL" id="GAA4456656.1"/>
    </source>
</evidence>
<dbReference type="EMBL" id="BAABEZ010000022">
    <property type="protein sequence ID" value="GAA4456656.1"/>
    <property type="molecule type" value="Genomic_DNA"/>
</dbReference>
<dbReference type="InterPro" id="IPR052893">
    <property type="entry name" value="TCS_response_regulator"/>
</dbReference>
<dbReference type="SMART" id="SM00448">
    <property type="entry name" value="REC"/>
    <property type="match status" value="1"/>
</dbReference>
<evidence type="ECO:0000313" key="4">
    <source>
        <dbReference type="Proteomes" id="UP001501410"/>
    </source>
</evidence>
<dbReference type="InterPro" id="IPR011006">
    <property type="entry name" value="CheY-like_superfamily"/>
</dbReference>
<feature type="domain" description="Response regulatory" evidence="2">
    <location>
        <begin position="6"/>
        <end position="131"/>
    </location>
</feature>
<organism evidence="3 4">
    <name type="scientific">Rurimicrobium arvi</name>
    <dbReference type="NCBI Taxonomy" id="2049916"/>
    <lineage>
        <taxon>Bacteria</taxon>
        <taxon>Pseudomonadati</taxon>
        <taxon>Bacteroidota</taxon>
        <taxon>Chitinophagia</taxon>
        <taxon>Chitinophagales</taxon>
        <taxon>Chitinophagaceae</taxon>
        <taxon>Rurimicrobium</taxon>
    </lineage>
</organism>
<dbReference type="SUPFAM" id="SSF52172">
    <property type="entry name" value="CheY-like"/>
    <property type="match status" value="1"/>
</dbReference>
<gene>
    <name evidence="3" type="ORF">GCM10023092_22210</name>
</gene>
<dbReference type="RefSeq" id="WP_344826894.1">
    <property type="nucleotide sequence ID" value="NZ_BAABEZ010000022.1"/>
</dbReference>